<evidence type="ECO:0000256" key="2">
    <source>
        <dbReference type="ARBA" id="ARBA00009765"/>
    </source>
</evidence>
<evidence type="ECO:0000256" key="7">
    <source>
        <dbReference type="ARBA" id="ARBA00022989"/>
    </source>
</evidence>
<accession>A0A6N2T0A3</accession>
<keyword evidence="8" id="KW-0406">Ion transport</keyword>
<dbReference type="CDD" id="cd12826">
    <property type="entry name" value="EcCorA_ZntB-like_u1"/>
    <property type="match status" value="1"/>
</dbReference>
<evidence type="ECO:0000256" key="5">
    <source>
        <dbReference type="ARBA" id="ARBA00022692"/>
    </source>
</evidence>
<protein>
    <submittedName>
        <fullName evidence="13">Magnesium transport protein CorA</fullName>
    </submittedName>
</protein>
<dbReference type="GO" id="GO:0015087">
    <property type="term" value="F:cobalt ion transmembrane transporter activity"/>
    <property type="evidence" value="ECO:0007669"/>
    <property type="project" value="TreeGrafter"/>
</dbReference>
<evidence type="ECO:0000256" key="10">
    <source>
        <dbReference type="ARBA" id="ARBA00034269"/>
    </source>
</evidence>
<dbReference type="PANTHER" id="PTHR46494">
    <property type="entry name" value="CORA FAMILY METAL ION TRANSPORTER (EUROFUNG)"/>
    <property type="match status" value="1"/>
</dbReference>
<reference evidence="13" key="1">
    <citation type="submission" date="2019-11" db="EMBL/GenBank/DDBJ databases">
        <authorList>
            <person name="Feng L."/>
        </authorList>
    </citation>
    <scope>NUCLEOTIDE SEQUENCE</scope>
    <source>
        <strain evidence="13">AundefinedLFYP135</strain>
    </source>
</reference>
<comment type="function">
    <text evidence="11">Mediates influx of magnesium ions. Alternates between open and closed states. Activated by low cytoplasmic Mg(2+) levels. Inactive when cytoplasmic Mg(2+) levels are high.</text>
</comment>
<dbReference type="Pfam" id="PF01544">
    <property type="entry name" value="CorA"/>
    <property type="match status" value="1"/>
</dbReference>
<organism evidence="13">
    <name type="scientific">uncultured Anaerotruncus sp</name>
    <dbReference type="NCBI Taxonomy" id="905011"/>
    <lineage>
        <taxon>Bacteria</taxon>
        <taxon>Bacillati</taxon>
        <taxon>Bacillota</taxon>
        <taxon>Clostridia</taxon>
        <taxon>Eubacteriales</taxon>
        <taxon>Oscillospiraceae</taxon>
        <taxon>Anaerotruncus</taxon>
        <taxon>environmental samples</taxon>
    </lineage>
</organism>
<name>A0A6N2T0A3_9FIRM</name>
<dbReference type="SUPFAM" id="SSF143865">
    <property type="entry name" value="CorA soluble domain-like"/>
    <property type="match status" value="1"/>
</dbReference>
<evidence type="ECO:0000256" key="8">
    <source>
        <dbReference type="ARBA" id="ARBA00023065"/>
    </source>
</evidence>
<evidence type="ECO:0000256" key="11">
    <source>
        <dbReference type="ARBA" id="ARBA00045497"/>
    </source>
</evidence>
<dbReference type="InterPro" id="IPR045861">
    <property type="entry name" value="CorA_cytoplasmic_dom"/>
</dbReference>
<proteinExistence type="inferred from homology"/>
<evidence type="ECO:0000256" key="6">
    <source>
        <dbReference type="ARBA" id="ARBA00022842"/>
    </source>
</evidence>
<evidence type="ECO:0000256" key="4">
    <source>
        <dbReference type="ARBA" id="ARBA00022475"/>
    </source>
</evidence>
<comment type="subcellular location">
    <subcellularLocation>
        <location evidence="1">Cell membrane</location>
        <topology evidence="1">Multi-pass membrane protein</topology>
    </subcellularLocation>
</comment>
<dbReference type="FunFam" id="1.20.58.340:FF:000004">
    <property type="entry name" value="Magnesium transport protein CorA"/>
    <property type="match status" value="1"/>
</dbReference>
<evidence type="ECO:0000256" key="3">
    <source>
        <dbReference type="ARBA" id="ARBA00022448"/>
    </source>
</evidence>
<dbReference type="InterPro" id="IPR045863">
    <property type="entry name" value="CorA_TM1_TM2"/>
</dbReference>
<gene>
    <name evidence="13" type="primary">corA_2</name>
    <name evidence="13" type="ORF">AULFYP135_01125</name>
</gene>
<keyword evidence="3" id="KW-0813">Transport</keyword>
<comment type="catalytic activity">
    <reaction evidence="10">
        <text>Mg(2+)(in) = Mg(2+)(out)</text>
        <dbReference type="Rhea" id="RHEA:29827"/>
        <dbReference type="ChEBI" id="CHEBI:18420"/>
    </reaction>
</comment>
<keyword evidence="9 12" id="KW-0472">Membrane</keyword>
<sequence>MLYRLEEDRLVRVEGSPVLEEGNFYFCTMGFGELPSMSAALDINEKIAEECMRLGISKLDNHNGYDYMALNVPHENNLLKPSQRVCIYFRPNLLVMIYNHSKVIHNIIDALEKEGMPGITLPRILYTFFDQLTYDDTILLGHLEQEVSSLEEGLITSRKVDCIKEIVHLRKQLLTLKRYYEQLYDITSLIEEDPNNLLDPHTLKHFHRVSIRVDRLFHSVLNLRDYVTEVREAYQAQVDINLNQLMKLFTVITTICLPLTLIAGWYGMNFPMPEYTSSIGYPMVIALSVVIVVWVIAYFRKNNWF</sequence>
<dbReference type="GO" id="GO:0000287">
    <property type="term" value="F:magnesium ion binding"/>
    <property type="evidence" value="ECO:0007669"/>
    <property type="project" value="TreeGrafter"/>
</dbReference>
<keyword evidence="6" id="KW-0460">Magnesium</keyword>
<keyword evidence="5 12" id="KW-0812">Transmembrane</keyword>
<dbReference type="SUPFAM" id="SSF144083">
    <property type="entry name" value="Magnesium transport protein CorA, transmembrane region"/>
    <property type="match status" value="1"/>
</dbReference>
<dbReference type="EMBL" id="CACRSL010000003">
    <property type="protein sequence ID" value="VYS97245.1"/>
    <property type="molecule type" value="Genomic_DNA"/>
</dbReference>
<evidence type="ECO:0000256" key="12">
    <source>
        <dbReference type="SAM" id="Phobius"/>
    </source>
</evidence>
<evidence type="ECO:0000256" key="9">
    <source>
        <dbReference type="ARBA" id="ARBA00023136"/>
    </source>
</evidence>
<dbReference type="GO" id="GO:0005886">
    <property type="term" value="C:plasma membrane"/>
    <property type="evidence" value="ECO:0007669"/>
    <property type="project" value="UniProtKB-SubCell"/>
</dbReference>
<dbReference type="InterPro" id="IPR002523">
    <property type="entry name" value="MgTranspt_CorA/ZnTranspt_ZntB"/>
</dbReference>
<dbReference type="GO" id="GO:0050897">
    <property type="term" value="F:cobalt ion binding"/>
    <property type="evidence" value="ECO:0007669"/>
    <property type="project" value="TreeGrafter"/>
</dbReference>
<keyword evidence="4" id="KW-1003">Cell membrane</keyword>
<keyword evidence="7 12" id="KW-1133">Transmembrane helix</keyword>
<evidence type="ECO:0000313" key="13">
    <source>
        <dbReference type="EMBL" id="VYS97245.1"/>
    </source>
</evidence>
<dbReference type="AlphaFoldDB" id="A0A6N2T0A3"/>
<dbReference type="PANTHER" id="PTHR46494:SF1">
    <property type="entry name" value="CORA FAMILY METAL ION TRANSPORTER (EUROFUNG)"/>
    <property type="match status" value="1"/>
</dbReference>
<dbReference type="Gene3D" id="1.20.58.340">
    <property type="entry name" value="Magnesium transport protein CorA, transmembrane region"/>
    <property type="match status" value="2"/>
</dbReference>
<feature type="transmembrane region" description="Helical" evidence="12">
    <location>
        <begin position="279"/>
        <end position="299"/>
    </location>
</feature>
<evidence type="ECO:0000256" key="1">
    <source>
        <dbReference type="ARBA" id="ARBA00004651"/>
    </source>
</evidence>
<dbReference type="GO" id="GO:0015095">
    <property type="term" value="F:magnesium ion transmembrane transporter activity"/>
    <property type="evidence" value="ECO:0007669"/>
    <property type="project" value="TreeGrafter"/>
</dbReference>
<comment type="similarity">
    <text evidence="2">Belongs to the CorA metal ion transporter (MIT) (TC 1.A.35) family.</text>
</comment>
<feature type="transmembrane region" description="Helical" evidence="12">
    <location>
        <begin position="248"/>
        <end position="267"/>
    </location>
</feature>